<dbReference type="InterPro" id="IPR029044">
    <property type="entry name" value="Nucleotide-diphossugar_trans"/>
</dbReference>
<dbReference type="SUPFAM" id="SSF53335">
    <property type="entry name" value="S-adenosyl-L-methionine-dependent methyltransferases"/>
    <property type="match status" value="1"/>
</dbReference>
<dbReference type="OrthoDB" id="545125at2"/>
<dbReference type="InterPro" id="IPR001173">
    <property type="entry name" value="Glyco_trans_2-like"/>
</dbReference>
<keyword evidence="3" id="KW-1185">Reference proteome</keyword>
<gene>
    <name evidence="2" type="ORF">AZF04_15895</name>
</gene>
<accession>A0A162ETS0</accession>
<dbReference type="SUPFAM" id="SSF53448">
    <property type="entry name" value="Nucleotide-diphospho-sugar transferases"/>
    <property type="match status" value="1"/>
</dbReference>
<dbReference type="STRING" id="519424.AZF04_15895"/>
<evidence type="ECO:0000313" key="3">
    <source>
        <dbReference type="Proteomes" id="UP000075806"/>
    </source>
</evidence>
<protein>
    <recommendedName>
        <fullName evidence="1">Glycosyltransferase 2-like domain-containing protein</fullName>
    </recommendedName>
</protein>
<dbReference type="EMBL" id="LTAO01000005">
    <property type="protein sequence ID" value="KYG33706.1"/>
    <property type="molecule type" value="Genomic_DNA"/>
</dbReference>
<feature type="domain" description="Glycosyltransferase 2-like" evidence="1">
    <location>
        <begin position="48"/>
        <end position="183"/>
    </location>
</feature>
<dbReference type="Proteomes" id="UP000075806">
    <property type="component" value="Unassembled WGS sequence"/>
</dbReference>
<organism evidence="2 3">
    <name type="scientific">Alkalihalobacillus trypoxylicola</name>
    <dbReference type="NCBI Taxonomy" id="519424"/>
    <lineage>
        <taxon>Bacteria</taxon>
        <taxon>Bacillati</taxon>
        <taxon>Bacillota</taxon>
        <taxon>Bacilli</taxon>
        <taxon>Bacillales</taxon>
        <taxon>Bacillaceae</taxon>
        <taxon>Alkalihalobacillus</taxon>
    </lineage>
</organism>
<evidence type="ECO:0000259" key="1">
    <source>
        <dbReference type="Pfam" id="PF00535"/>
    </source>
</evidence>
<dbReference type="Gene3D" id="3.90.550.10">
    <property type="entry name" value="Spore Coat Polysaccharide Biosynthesis Protein SpsA, Chain A"/>
    <property type="match status" value="1"/>
</dbReference>
<dbReference type="CDD" id="cd00761">
    <property type="entry name" value="Glyco_tranf_GTA_type"/>
    <property type="match status" value="1"/>
</dbReference>
<dbReference type="Pfam" id="PF00535">
    <property type="entry name" value="Glycos_transf_2"/>
    <property type="match status" value="1"/>
</dbReference>
<dbReference type="Gene3D" id="3.40.50.720">
    <property type="entry name" value="NAD(P)-binding Rossmann-like Domain"/>
    <property type="match status" value="1"/>
</dbReference>
<proteinExistence type="predicted"/>
<dbReference type="AlphaFoldDB" id="A0A162ETS0"/>
<sequence>MELQSQLKKFNWEYKLDLYMDCFDYVNNIKEVSTPELSVVVISWRLHKDTLVNFKKLHEQRKAQNFELIFVNNGASVEEFSVLEPYINTYIKLKENTGAYLARNIGAVFTNSPILFFLEDDGIPDEQLIDSHLLAHKRYDVISVAGIYLYKTDNVLNEIQTHYYSGDMIFPKFSNLEGNTSYLSKSFFEVGGWDDAIKFGGGGKELAIRLFQKYPIYSKQIYSPYSIIYHDYVADENHLERKLLRQKQSFARLEKKHRNWAEFKNEWAPYVRKQGTVVLKSREIELEKKFDALMSHVLKRNNNKISSYMSGIIFIDDIERNRTLLNSLKSKNLVIFGCGLFGRNINKMLLNQNIKISYFCDNNKQIWNENIDGVKVISPTMLTEDYYILIASQWSFDISIQLQGLGLKAGEHYKRVIY</sequence>
<name>A0A162ETS0_9BACI</name>
<dbReference type="InterPro" id="IPR029063">
    <property type="entry name" value="SAM-dependent_MTases_sf"/>
</dbReference>
<reference evidence="2" key="1">
    <citation type="submission" date="2016-02" db="EMBL/GenBank/DDBJ databases">
        <title>Genome sequence of Bacillus trypoxylicola KCTC 13244(T).</title>
        <authorList>
            <person name="Jeong H."/>
            <person name="Park S.-H."/>
            <person name="Choi S.-K."/>
        </authorList>
    </citation>
    <scope>NUCLEOTIDE SEQUENCE [LARGE SCALE GENOMIC DNA]</scope>
    <source>
        <strain evidence="2">KCTC 13244</strain>
    </source>
</reference>
<evidence type="ECO:0000313" key="2">
    <source>
        <dbReference type="EMBL" id="KYG33706.1"/>
    </source>
</evidence>
<dbReference type="RefSeq" id="WP_061947767.1">
    <property type="nucleotide sequence ID" value="NZ_LTAO01000005.1"/>
</dbReference>
<comment type="caution">
    <text evidence="2">The sequence shown here is derived from an EMBL/GenBank/DDBJ whole genome shotgun (WGS) entry which is preliminary data.</text>
</comment>